<organism evidence="5 6">
    <name type="scientific">Araneus ventricosus</name>
    <name type="common">Orbweaver spider</name>
    <name type="synonym">Epeira ventricosa</name>
    <dbReference type="NCBI Taxonomy" id="182803"/>
    <lineage>
        <taxon>Eukaryota</taxon>
        <taxon>Metazoa</taxon>
        <taxon>Ecdysozoa</taxon>
        <taxon>Arthropoda</taxon>
        <taxon>Chelicerata</taxon>
        <taxon>Arachnida</taxon>
        <taxon>Araneae</taxon>
        <taxon>Araneomorphae</taxon>
        <taxon>Entelegynae</taxon>
        <taxon>Araneoidea</taxon>
        <taxon>Araneidae</taxon>
        <taxon>Araneus</taxon>
    </lineage>
</organism>
<dbReference type="EMBL" id="BGPR01071403">
    <property type="protein sequence ID" value="GBO44623.1"/>
    <property type="molecule type" value="Genomic_DNA"/>
</dbReference>
<dbReference type="AlphaFoldDB" id="A0A4Y2X525"/>
<feature type="non-terminal residue" evidence="5">
    <location>
        <position position="184"/>
    </location>
</feature>
<keyword evidence="1 2" id="KW-0728">SH3 domain</keyword>
<evidence type="ECO:0000256" key="1">
    <source>
        <dbReference type="ARBA" id="ARBA00022443"/>
    </source>
</evidence>
<keyword evidence="6" id="KW-1185">Reference proteome</keyword>
<dbReference type="InterPro" id="IPR035755">
    <property type="entry name" value="RIM-BP_SH3_3"/>
</dbReference>
<dbReference type="InterPro" id="IPR036028">
    <property type="entry name" value="SH3-like_dom_sf"/>
</dbReference>
<dbReference type="SUPFAM" id="SSF50044">
    <property type="entry name" value="SH3-domain"/>
    <property type="match status" value="1"/>
</dbReference>
<dbReference type="InterPro" id="IPR001452">
    <property type="entry name" value="SH3_domain"/>
</dbReference>
<sequence>MVTEIPLDEEETARHLMNEGVPPRHHHSGGAPSDPWSVYPVKKLVALYDYDPQELSPNVDAEMELAFRTGDVIYVYGDADEDGFYMGELNGERGLVPSNFLTEAPPDFRDPRLTQPNRSGGSYPKESRDGGQYQRGSGSAHYSSSRSSKEHMPSDKTRYSDRPSTDRTYDRSGGHASDRDRGQY</sequence>
<feature type="domain" description="SH3" evidence="4">
    <location>
        <begin position="39"/>
        <end position="106"/>
    </location>
</feature>
<dbReference type="GO" id="GO:0045202">
    <property type="term" value="C:synapse"/>
    <property type="evidence" value="ECO:0007669"/>
    <property type="project" value="GOC"/>
</dbReference>
<dbReference type="Gene3D" id="2.30.30.40">
    <property type="entry name" value="SH3 Domains"/>
    <property type="match status" value="1"/>
</dbReference>
<proteinExistence type="predicted"/>
<dbReference type="PROSITE" id="PS50002">
    <property type="entry name" value="SH3"/>
    <property type="match status" value="1"/>
</dbReference>
<dbReference type="CDD" id="cd12013">
    <property type="entry name" value="SH3_RIM-BP_3"/>
    <property type="match status" value="1"/>
</dbReference>
<protein>
    <submittedName>
        <fullName evidence="5">RIMS-binding protein 2</fullName>
    </submittedName>
</protein>
<evidence type="ECO:0000259" key="4">
    <source>
        <dbReference type="PROSITE" id="PS50002"/>
    </source>
</evidence>
<name>A0A4Y2X525_ARAVE</name>
<feature type="compositionally biased region" description="Acidic residues" evidence="3">
    <location>
        <begin position="1"/>
        <end position="11"/>
    </location>
</feature>
<feature type="compositionally biased region" description="Low complexity" evidence="3">
    <location>
        <begin position="137"/>
        <end position="146"/>
    </location>
</feature>
<dbReference type="GO" id="GO:0007274">
    <property type="term" value="P:neuromuscular synaptic transmission"/>
    <property type="evidence" value="ECO:0007669"/>
    <property type="project" value="TreeGrafter"/>
</dbReference>
<feature type="region of interest" description="Disordered" evidence="3">
    <location>
        <begin position="90"/>
        <end position="184"/>
    </location>
</feature>
<evidence type="ECO:0000313" key="5">
    <source>
        <dbReference type="EMBL" id="GBO44623.1"/>
    </source>
</evidence>
<dbReference type="FunFam" id="2.30.30.40:FF:000016">
    <property type="entry name" value="RIMS-binding protein 2 isoform X2"/>
    <property type="match status" value="1"/>
</dbReference>
<dbReference type="PRINTS" id="PR00452">
    <property type="entry name" value="SH3DOMAIN"/>
</dbReference>
<comment type="caution">
    <text evidence="5">The sequence shown here is derived from an EMBL/GenBank/DDBJ whole genome shotgun (WGS) entry which is preliminary data.</text>
</comment>
<dbReference type="SMART" id="SM00326">
    <property type="entry name" value="SH3"/>
    <property type="match status" value="1"/>
</dbReference>
<evidence type="ECO:0000256" key="2">
    <source>
        <dbReference type="PROSITE-ProRule" id="PRU00192"/>
    </source>
</evidence>
<reference evidence="5 6" key="1">
    <citation type="journal article" date="2019" name="Sci. Rep.">
        <title>Orb-weaving spider Araneus ventricosus genome elucidates the spidroin gene catalogue.</title>
        <authorList>
            <person name="Kono N."/>
            <person name="Nakamura H."/>
            <person name="Ohtoshi R."/>
            <person name="Moran D.A.P."/>
            <person name="Shinohara A."/>
            <person name="Yoshida Y."/>
            <person name="Fujiwara M."/>
            <person name="Mori M."/>
            <person name="Tomita M."/>
            <person name="Arakawa K."/>
        </authorList>
    </citation>
    <scope>NUCLEOTIDE SEQUENCE [LARGE SCALE GENOMIC DNA]</scope>
</reference>
<feature type="compositionally biased region" description="Basic and acidic residues" evidence="3">
    <location>
        <begin position="147"/>
        <end position="184"/>
    </location>
</feature>
<dbReference type="Pfam" id="PF14604">
    <property type="entry name" value="SH3_9"/>
    <property type="match status" value="1"/>
</dbReference>
<evidence type="ECO:0000256" key="3">
    <source>
        <dbReference type="SAM" id="MobiDB-lite"/>
    </source>
</evidence>
<feature type="region of interest" description="Disordered" evidence="3">
    <location>
        <begin position="1"/>
        <end position="33"/>
    </location>
</feature>
<dbReference type="PANTHER" id="PTHR14234:SF19">
    <property type="entry name" value="RIM-BINDING PROTEIN, ISOFORM F"/>
    <property type="match status" value="1"/>
</dbReference>
<dbReference type="OrthoDB" id="6426393at2759"/>
<gene>
    <name evidence="5" type="primary">RIMBP2_1</name>
    <name evidence="5" type="ORF">AVEN_213663_1</name>
</gene>
<dbReference type="PANTHER" id="PTHR14234">
    <property type="entry name" value="RIM BINDING PROTEIN-RELATED"/>
    <property type="match status" value="1"/>
</dbReference>
<accession>A0A4Y2X525</accession>
<dbReference type="Proteomes" id="UP000499080">
    <property type="component" value="Unassembled WGS sequence"/>
</dbReference>
<dbReference type="InterPro" id="IPR040325">
    <property type="entry name" value="RIMBP1/2/3"/>
</dbReference>
<evidence type="ECO:0000313" key="6">
    <source>
        <dbReference type="Proteomes" id="UP000499080"/>
    </source>
</evidence>